<name>A0A317XIS7_9BASI</name>
<gene>
    <name evidence="2" type="ORF">BCV70DRAFT_165644</name>
</gene>
<evidence type="ECO:0008006" key="4">
    <source>
        <dbReference type="Google" id="ProtNLM"/>
    </source>
</evidence>
<feature type="compositionally biased region" description="Polar residues" evidence="1">
    <location>
        <begin position="641"/>
        <end position="651"/>
    </location>
</feature>
<organism evidence="2 3">
    <name type="scientific">Testicularia cyperi</name>
    <dbReference type="NCBI Taxonomy" id="1882483"/>
    <lineage>
        <taxon>Eukaryota</taxon>
        <taxon>Fungi</taxon>
        <taxon>Dikarya</taxon>
        <taxon>Basidiomycota</taxon>
        <taxon>Ustilaginomycotina</taxon>
        <taxon>Ustilaginomycetes</taxon>
        <taxon>Ustilaginales</taxon>
        <taxon>Anthracoideaceae</taxon>
        <taxon>Testicularia</taxon>
    </lineage>
</organism>
<dbReference type="PANTHER" id="PTHR48465">
    <property type="entry name" value="PROTEIN SSUH2 HOMOLOG"/>
    <property type="match status" value="1"/>
</dbReference>
<dbReference type="EMBL" id="KZ819200">
    <property type="protein sequence ID" value="PWY98001.1"/>
    <property type="molecule type" value="Genomic_DNA"/>
</dbReference>
<dbReference type="InterPro" id="IPR052789">
    <property type="entry name" value="SSUH2_homolog"/>
</dbReference>
<proteinExistence type="predicted"/>
<evidence type="ECO:0000313" key="2">
    <source>
        <dbReference type="EMBL" id="PWY98001.1"/>
    </source>
</evidence>
<keyword evidence="3" id="KW-1185">Reference proteome</keyword>
<reference evidence="2 3" key="1">
    <citation type="journal article" date="2018" name="Mol. Biol. Evol.">
        <title>Broad Genomic Sampling Reveals a Smut Pathogenic Ancestry of the Fungal Clade Ustilaginomycotina.</title>
        <authorList>
            <person name="Kijpornyongpan T."/>
            <person name="Mondo S.J."/>
            <person name="Barry K."/>
            <person name="Sandor L."/>
            <person name="Lee J."/>
            <person name="Lipzen A."/>
            <person name="Pangilinan J."/>
            <person name="LaButti K."/>
            <person name="Hainaut M."/>
            <person name="Henrissat B."/>
            <person name="Grigoriev I.V."/>
            <person name="Spatafora J.W."/>
            <person name="Aime M.C."/>
        </authorList>
    </citation>
    <scope>NUCLEOTIDE SEQUENCE [LARGE SCALE GENOMIC DNA]</scope>
    <source>
        <strain evidence="2 3">MCA 3645</strain>
    </source>
</reference>
<dbReference type="Proteomes" id="UP000246740">
    <property type="component" value="Unassembled WGS sequence"/>
</dbReference>
<dbReference type="InParanoid" id="A0A317XIS7"/>
<feature type="compositionally biased region" description="Low complexity" evidence="1">
    <location>
        <begin position="28"/>
        <end position="38"/>
    </location>
</feature>
<feature type="non-terminal residue" evidence="2">
    <location>
        <position position="1"/>
    </location>
</feature>
<feature type="compositionally biased region" description="Polar residues" evidence="1">
    <location>
        <begin position="558"/>
        <end position="567"/>
    </location>
</feature>
<feature type="compositionally biased region" description="Polar residues" evidence="1">
    <location>
        <begin position="1"/>
        <end position="23"/>
    </location>
</feature>
<evidence type="ECO:0000313" key="3">
    <source>
        <dbReference type="Proteomes" id="UP000246740"/>
    </source>
</evidence>
<protein>
    <recommendedName>
        <fullName evidence="4">CR-type domain-containing protein</fullName>
    </recommendedName>
</protein>
<feature type="region of interest" description="Disordered" evidence="1">
    <location>
        <begin position="638"/>
        <end position="660"/>
    </location>
</feature>
<dbReference type="OrthoDB" id="3355217at2759"/>
<accession>A0A317XIS7</accession>
<dbReference type="AlphaFoldDB" id="A0A317XIS7"/>
<sequence length="660" mass="71855">NSNMHISSPRTPAMTDSTFSSPRSLFYESEPSGSTKSSESSEDGHARKHQPQPLNTLRNLRFSSIDYLEDALKLNLQDNSESTELTDLIDLYNSNVMLSQTAAKMAPPVHHVDTIGEEDEMEYVNEKPRYTREQKGKAIDVDSPPASVRSSGISAFNGEHAATVLPAIGLTREDIVFRTAICPTVEPTVAETQEVLVKAFPELCEAPARMFGEDGSPLPPTKKQEITDAEREARKKALGIKFEGKKNHSLLKAVLVLESRASMWKKIGPAPAPRHGDVRLAMPLLPELPNPWDMEITHAGLDINTISGKTRKIFEIPRSRCLGACRKCSGSGAETCGTCRGDAGNECFWCAGTGLQKGRRRCGRCQGQGVLSCMACDGKKASTCRGCEGHGGGEYMGFIEIKIRKVEVPAVAVADLVGPGFVRPDIVRNASIDMLWDLVKTLATKATLKSKRPYLPVSAICTWQQSVSHLAEVKVVQAAKFKKGSKTPLRPEGLRNTLPTKTRYFSLPNDPSIPVSELTQDQFAKQNAPDEAVELQLPEQGAINVSRRLSTMLMGHVSTPSASSQDPLSPAPLSPRHFGLPSSEPSTPALRPLSPMGSPMGSPQLLNRQSRHRPVSQLTAPPAIFNAAELRTKMLRHNSHRASSIRSSYQRPLTAPGVPL</sequence>
<feature type="region of interest" description="Disordered" evidence="1">
    <location>
        <begin position="556"/>
        <end position="620"/>
    </location>
</feature>
<feature type="region of interest" description="Disordered" evidence="1">
    <location>
        <begin position="1"/>
        <end position="57"/>
    </location>
</feature>
<feature type="compositionally biased region" description="Low complexity" evidence="1">
    <location>
        <begin position="594"/>
        <end position="603"/>
    </location>
</feature>
<dbReference type="PANTHER" id="PTHR48465:SF1">
    <property type="entry name" value="PROTEIN SSUH2 HOMOLOG"/>
    <property type="match status" value="1"/>
</dbReference>
<evidence type="ECO:0000256" key="1">
    <source>
        <dbReference type="SAM" id="MobiDB-lite"/>
    </source>
</evidence>